<dbReference type="PANTHER" id="PTHR10584">
    <property type="entry name" value="SUGAR KINASE"/>
    <property type="match status" value="1"/>
</dbReference>
<dbReference type="Pfam" id="PF00294">
    <property type="entry name" value="PfkB"/>
    <property type="match status" value="1"/>
</dbReference>
<keyword evidence="4 13" id="KW-0963">Cytoplasm</keyword>
<feature type="binding site" evidence="13">
    <location>
        <position position="255"/>
    </location>
    <ligand>
        <name>substrate</name>
    </ligand>
</feature>
<dbReference type="PRINTS" id="PR00990">
    <property type="entry name" value="RIBOKINASE"/>
</dbReference>
<evidence type="ECO:0000256" key="5">
    <source>
        <dbReference type="ARBA" id="ARBA00022679"/>
    </source>
</evidence>
<keyword evidence="11 13" id="KW-0630">Potassium</keyword>
<proteinExistence type="inferred from homology"/>
<dbReference type="GO" id="GO:0005829">
    <property type="term" value="C:cytosol"/>
    <property type="evidence" value="ECO:0007669"/>
    <property type="project" value="TreeGrafter"/>
</dbReference>
<comment type="pathway">
    <text evidence="13">Carbohydrate metabolism; D-ribose degradation; D-ribose 5-phosphate from beta-D-ribopyranose: step 2/2.</text>
</comment>
<comment type="subunit">
    <text evidence="13">Homodimer.</text>
</comment>
<name>A0A0A3YJZ5_9GAMM</name>
<dbReference type="NCBIfam" id="TIGR02152">
    <property type="entry name" value="D_ribokin_bact"/>
    <property type="match status" value="1"/>
</dbReference>
<dbReference type="NCBIfam" id="NF008353">
    <property type="entry name" value="PRK11142.1"/>
    <property type="match status" value="1"/>
</dbReference>
<evidence type="ECO:0000256" key="10">
    <source>
        <dbReference type="ARBA" id="ARBA00022842"/>
    </source>
</evidence>
<evidence type="ECO:0000256" key="2">
    <source>
        <dbReference type="ARBA" id="ARBA00012035"/>
    </source>
</evidence>
<dbReference type="InterPro" id="IPR002139">
    <property type="entry name" value="Ribo/fructo_kinase"/>
</dbReference>
<protein>
    <recommendedName>
        <fullName evidence="3 13">Ribokinase</fullName>
        <shortName evidence="13">RK</shortName>
        <ecNumber evidence="2 13">2.7.1.15</ecNumber>
    </recommendedName>
</protein>
<keyword evidence="8 13" id="KW-0418">Kinase</keyword>
<comment type="activity regulation">
    <text evidence="13">Activated by a monovalent cation that binds near, but not in, the active site. The most likely occupant of the site in vivo is potassium. Ion binding induces a conformational change that may alter substrate affinity.</text>
</comment>
<dbReference type="PANTHER" id="PTHR10584:SF166">
    <property type="entry name" value="RIBOKINASE"/>
    <property type="match status" value="1"/>
</dbReference>
<feature type="binding site" evidence="13">
    <location>
        <begin position="223"/>
        <end position="228"/>
    </location>
    <ligand>
        <name>ATP</name>
        <dbReference type="ChEBI" id="CHEBI:30616"/>
    </ligand>
</feature>
<dbReference type="EMBL" id="JRUQ01000079">
    <property type="protein sequence ID" value="KGT87102.1"/>
    <property type="molecule type" value="Genomic_DNA"/>
</dbReference>
<feature type="binding site" evidence="13">
    <location>
        <position position="290"/>
    </location>
    <ligand>
        <name>K(+)</name>
        <dbReference type="ChEBI" id="CHEBI:29103"/>
    </ligand>
</feature>
<feature type="binding site" evidence="13">
    <location>
        <position position="249"/>
    </location>
    <ligand>
        <name>K(+)</name>
        <dbReference type="ChEBI" id="CHEBI:29103"/>
    </ligand>
</feature>
<evidence type="ECO:0000256" key="11">
    <source>
        <dbReference type="ARBA" id="ARBA00022958"/>
    </source>
</evidence>
<dbReference type="Proteomes" id="UP000030351">
    <property type="component" value="Unassembled WGS sequence"/>
</dbReference>
<dbReference type="EC" id="2.7.1.15" evidence="2 13"/>
<keyword evidence="9 13" id="KW-0067">ATP-binding</keyword>
<dbReference type="GO" id="GO:0046872">
    <property type="term" value="F:metal ion binding"/>
    <property type="evidence" value="ECO:0007669"/>
    <property type="project" value="UniProtKB-KW"/>
</dbReference>
<feature type="binding site" evidence="13">
    <location>
        <begin position="14"/>
        <end position="16"/>
    </location>
    <ligand>
        <name>substrate</name>
    </ligand>
</feature>
<evidence type="ECO:0000256" key="6">
    <source>
        <dbReference type="ARBA" id="ARBA00022723"/>
    </source>
</evidence>
<feature type="active site" description="Proton acceptor" evidence="13">
    <location>
        <position position="255"/>
    </location>
</feature>
<dbReference type="CDD" id="cd01174">
    <property type="entry name" value="ribokinase"/>
    <property type="match status" value="1"/>
</dbReference>
<evidence type="ECO:0000313" key="15">
    <source>
        <dbReference type="EMBL" id="KGT87102.1"/>
    </source>
</evidence>
<feature type="binding site" evidence="13">
    <location>
        <position position="279"/>
    </location>
    <ligand>
        <name>ATP</name>
        <dbReference type="ChEBI" id="CHEBI:30616"/>
    </ligand>
</feature>
<evidence type="ECO:0000256" key="7">
    <source>
        <dbReference type="ARBA" id="ARBA00022741"/>
    </source>
</evidence>
<dbReference type="InterPro" id="IPR011611">
    <property type="entry name" value="PfkB_dom"/>
</dbReference>
<gene>
    <name evidence="13" type="primary">rbsK</name>
    <name evidence="15" type="ORF">NG99_24275</name>
</gene>
<dbReference type="PROSITE" id="PS00584">
    <property type="entry name" value="PFKB_KINASES_2"/>
    <property type="match status" value="1"/>
</dbReference>
<keyword evidence="10 13" id="KW-0460">Magnesium</keyword>
<evidence type="ECO:0000256" key="12">
    <source>
        <dbReference type="ARBA" id="ARBA00023277"/>
    </source>
</evidence>
<accession>A0A0A3YJZ5</accession>
<dbReference type="Gene3D" id="3.40.1190.20">
    <property type="match status" value="1"/>
</dbReference>
<feature type="binding site" evidence="13">
    <location>
        <position position="143"/>
    </location>
    <ligand>
        <name>substrate</name>
    </ligand>
</feature>
<dbReference type="FunFam" id="3.40.1190.20:FF:000012">
    <property type="entry name" value="Ribokinase"/>
    <property type="match status" value="1"/>
</dbReference>
<dbReference type="GO" id="GO:0019303">
    <property type="term" value="P:D-ribose catabolic process"/>
    <property type="evidence" value="ECO:0007669"/>
    <property type="project" value="UniProtKB-UniRule"/>
</dbReference>
<dbReference type="SUPFAM" id="SSF53613">
    <property type="entry name" value="Ribokinase-like"/>
    <property type="match status" value="1"/>
</dbReference>
<dbReference type="HAMAP" id="MF_01987">
    <property type="entry name" value="Ribokinase"/>
    <property type="match status" value="1"/>
</dbReference>
<feature type="binding site" evidence="13">
    <location>
        <begin position="42"/>
        <end position="46"/>
    </location>
    <ligand>
        <name>substrate</name>
    </ligand>
</feature>
<dbReference type="OrthoDB" id="9775849at2"/>
<feature type="domain" description="Carbohydrate kinase PfkB" evidence="14">
    <location>
        <begin position="6"/>
        <end position="297"/>
    </location>
</feature>
<feature type="binding site" evidence="13">
    <location>
        <position position="251"/>
    </location>
    <ligand>
        <name>K(+)</name>
        <dbReference type="ChEBI" id="CHEBI:29103"/>
    </ligand>
</feature>
<feature type="binding site" evidence="13">
    <location>
        <position position="288"/>
    </location>
    <ligand>
        <name>K(+)</name>
        <dbReference type="ChEBI" id="CHEBI:29103"/>
    </ligand>
</feature>
<comment type="similarity">
    <text evidence="1">Belongs to the carbohydrate kinase pfkB family.</text>
</comment>
<feature type="binding site" evidence="13">
    <location>
        <position position="294"/>
    </location>
    <ligand>
        <name>K(+)</name>
        <dbReference type="ChEBI" id="CHEBI:29103"/>
    </ligand>
</feature>
<reference evidence="15 16" key="1">
    <citation type="submission" date="2014-10" db="EMBL/GenBank/DDBJ databases">
        <title>Genome sequence of Erwinia typographi M043b.</title>
        <authorList>
            <person name="Chan K.-G."/>
            <person name="Tan W.-S."/>
        </authorList>
    </citation>
    <scope>NUCLEOTIDE SEQUENCE [LARGE SCALE GENOMIC DNA]</scope>
    <source>
        <strain evidence="15 16">M043b</strain>
    </source>
</reference>
<evidence type="ECO:0000256" key="13">
    <source>
        <dbReference type="HAMAP-Rule" id="MF_01987"/>
    </source>
</evidence>
<keyword evidence="6 13" id="KW-0479">Metal-binding</keyword>
<comment type="function">
    <text evidence="13">Catalyzes the phosphorylation of ribose at O-5 in a reaction requiring ATP and magnesium. The resulting D-ribose-5-phosphate can then be used either for sythesis of nucleotides, histidine, and tryptophan, or as a component of the pentose phosphate pathway.</text>
</comment>
<keyword evidence="12 13" id="KW-0119">Carbohydrate metabolism</keyword>
<keyword evidence="5 13" id="KW-0808">Transferase</keyword>
<dbReference type="AlphaFoldDB" id="A0A0A3YJZ5"/>
<evidence type="ECO:0000256" key="1">
    <source>
        <dbReference type="ARBA" id="ARBA00005380"/>
    </source>
</evidence>
<dbReference type="GO" id="GO:0005524">
    <property type="term" value="F:ATP binding"/>
    <property type="evidence" value="ECO:0007669"/>
    <property type="project" value="UniProtKB-UniRule"/>
</dbReference>
<comment type="subcellular location">
    <subcellularLocation>
        <location evidence="13">Cytoplasm</location>
    </subcellularLocation>
</comment>
<comment type="catalytic activity">
    <reaction evidence="13">
        <text>D-ribose + ATP = D-ribose 5-phosphate + ADP + H(+)</text>
        <dbReference type="Rhea" id="RHEA:13697"/>
        <dbReference type="ChEBI" id="CHEBI:15378"/>
        <dbReference type="ChEBI" id="CHEBI:30616"/>
        <dbReference type="ChEBI" id="CHEBI:47013"/>
        <dbReference type="ChEBI" id="CHEBI:78346"/>
        <dbReference type="ChEBI" id="CHEBI:456216"/>
        <dbReference type="EC" id="2.7.1.15"/>
    </reaction>
</comment>
<sequence>MKKSGKLAVLGSINADHILNLATFPRPGETVIGKQYQIAFGGKGANQAVAAGRSGADIAFIACVGEDDIGQRIRQQLIEDKIDVTPVEAVAGESTGVALIFVNGEGENSIAIHAGANAALTPARVEKHRQTIIDADALLMQLESPLESVLAAAKIAHRHQTKVILNPAPATPLSDELLALVEMITPNETEAEILTGVHIDNDEDAARAAAALHNKGISSVLITLGSRGVWLSEQGHGRRIAGFKVEAVDTIAAGDTFNGALMTALLEGMSMELAVQFAHAAAAIAVTRPGAQPSVPWRSETDGFLQQQR</sequence>
<dbReference type="UniPathway" id="UPA00916">
    <property type="reaction ID" value="UER00889"/>
</dbReference>
<feature type="binding site" evidence="13">
    <location>
        <begin position="254"/>
        <end position="255"/>
    </location>
    <ligand>
        <name>ATP</name>
        <dbReference type="ChEBI" id="CHEBI:30616"/>
    </ligand>
</feature>
<feature type="binding site" evidence="13">
    <location>
        <position position="187"/>
    </location>
    <ligand>
        <name>ATP</name>
        <dbReference type="ChEBI" id="CHEBI:30616"/>
    </ligand>
</feature>
<evidence type="ECO:0000256" key="3">
    <source>
        <dbReference type="ARBA" id="ARBA00016943"/>
    </source>
</evidence>
<evidence type="ECO:0000256" key="4">
    <source>
        <dbReference type="ARBA" id="ARBA00022490"/>
    </source>
</evidence>
<dbReference type="STRING" id="371042.NG99_24275"/>
<feature type="binding site" evidence="13">
    <location>
        <position position="285"/>
    </location>
    <ligand>
        <name>K(+)</name>
        <dbReference type="ChEBI" id="CHEBI:29103"/>
    </ligand>
</feature>
<evidence type="ECO:0000259" key="14">
    <source>
        <dbReference type="Pfam" id="PF00294"/>
    </source>
</evidence>
<keyword evidence="16" id="KW-1185">Reference proteome</keyword>
<dbReference type="eggNOG" id="COG0524">
    <property type="taxonomic scope" value="Bacteria"/>
</dbReference>
<dbReference type="InterPro" id="IPR029056">
    <property type="entry name" value="Ribokinase-like"/>
</dbReference>
<dbReference type="InterPro" id="IPR002173">
    <property type="entry name" value="Carboh/pur_kinase_PfkB_CS"/>
</dbReference>
<comment type="caution">
    <text evidence="13">Lacks conserved residue(s) required for the propagation of feature annotation.</text>
</comment>
<dbReference type="InterPro" id="IPR011877">
    <property type="entry name" value="Ribokinase"/>
</dbReference>
<comment type="similarity">
    <text evidence="13">Belongs to the carbohydrate kinase PfkB family. Ribokinase subfamily.</text>
</comment>
<comment type="caution">
    <text evidence="15">The sequence shown here is derived from an EMBL/GenBank/DDBJ whole genome shotgun (WGS) entry which is preliminary data.</text>
</comment>
<dbReference type="RefSeq" id="WP_034898724.1">
    <property type="nucleotide sequence ID" value="NZ_JRUQ01000079.1"/>
</dbReference>
<dbReference type="GO" id="GO:0004747">
    <property type="term" value="F:ribokinase activity"/>
    <property type="evidence" value="ECO:0007669"/>
    <property type="project" value="UniProtKB-UniRule"/>
</dbReference>
<keyword evidence="7 13" id="KW-0547">Nucleotide-binding</keyword>
<comment type="cofactor">
    <cofactor evidence="13">
        <name>Mg(2+)</name>
        <dbReference type="ChEBI" id="CHEBI:18420"/>
    </cofactor>
    <text evidence="13">Requires a divalent cation, most likely magnesium in vivo, as an electrophilic catalyst to aid phosphoryl group transfer. It is the chelate of the metal and the nucleotide that is the actual substrate.</text>
</comment>
<organism evidence="15 16">
    <name type="scientific">Erwinia typographi</name>
    <dbReference type="NCBI Taxonomy" id="371042"/>
    <lineage>
        <taxon>Bacteria</taxon>
        <taxon>Pseudomonadati</taxon>
        <taxon>Pseudomonadota</taxon>
        <taxon>Gammaproteobacteria</taxon>
        <taxon>Enterobacterales</taxon>
        <taxon>Erwiniaceae</taxon>
        <taxon>Erwinia</taxon>
    </lineage>
</organism>
<evidence type="ECO:0000256" key="8">
    <source>
        <dbReference type="ARBA" id="ARBA00022777"/>
    </source>
</evidence>
<evidence type="ECO:0000313" key="16">
    <source>
        <dbReference type="Proteomes" id="UP000030351"/>
    </source>
</evidence>
<evidence type="ECO:0000256" key="9">
    <source>
        <dbReference type="ARBA" id="ARBA00022840"/>
    </source>
</evidence>